<dbReference type="PANTHER" id="PTHR38011">
    <property type="entry name" value="DIHYDROFOLATE REDUCTASE FAMILY PROTEIN (AFU_ORTHOLOGUE AFUA_8G06820)"/>
    <property type="match status" value="1"/>
</dbReference>
<name>A0ABS2CKU1_9MICO</name>
<evidence type="ECO:0000313" key="5">
    <source>
        <dbReference type="EMBL" id="MBM6399761.1"/>
    </source>
</evidence>
<accession>A0ABS2CKU1</accession>
<dbReference type="PANTHER" id="PTHR38011:SF7">
    <property type="entry name" value="2,5-DIAMINO-6-RIBOSYLAMINO-4(3H)-PYRIMIDINONE 5'-PHOSPHATE REDUCTASE"/>
    <property type="match status" value="1"/>
</dbReference>
<organism evidence="5 6">
    <name type="scientific">Phycicoccus sonneratiae</name>
    <dbReference type="NCBI Taxonomy" id="2807628"/>
    <lineage>
        <taxon>Bacteria</taxon>
        <taxon>Bacillati</taxon>
        <taxon>Actinomycetota</taxon>
        <taxon>Actinomycetes</taxon>
        <taxon>Micrococcales</taxon>
        <taxon>Intrasporangiaceae</taxon>
        <taxon>Phycicoccus</taxon>
    </lineage>
</organism>
<comment type="caution">
    <text evidence="5">The sequence shown here is derived from an EMBL/GenBank/DDBJ whole genome shotgun (WGS) entry which is preliminary data.</text>
</comment>
<dbReference type="SUPFAM" id="SSF53597">
    <property type="entry name" value="Dihydrofolate reductase-like"/>
    <property type="match status" value="1"/>
</dbReference>
<evidence type="ECO:0000256" key="1">
    <source>
        <dbReference type="ARBA" id="ARBA00005104"/>
    </source>
</evidence>
<evidence type="ECO:0000256" key="3">
    <source>
        <dbReference type="ARBA" id="ARBA00023002"/>
    </source>
</evidence>
<comment type="pathway">
    <text evidence="1">Cofactor biosynthesis; riboflavin biosynthesis.</text>
</comment>
<dbReference type="Proteomes" id="UP001430172">
    <property type="component" value="Unassembled WGS sequence"/>
</dbReference>
<proteinExistence type="predicted"/>
<feature type="domain" description="Bacterial bifunctional deaminase-reductase C-terminal" evidence="4">
    <location>
        <begin position="32"/>
        <end position="220"/>
    </location>
</feature>
<dbReference type="RefSeq" id="WP_204130251.1">
    <property type="nucleotide sequence ID" value="NZ_JAFDVD010000006.1"/>
</dbReference>
<reference evidence="5" key="1">
    <citation type="submission" date="2021-02" db="EMBL/GenBank/DDBJ databases">
        <title>Phycicoccus sp. MQZ13P-5T, whole genome shotgun sequence.</title>
        <authorList>
            <person name="Tuo L."/>
        </authorList>
    </citation>
    <scope>NUCLEOTIDE SEQUENCE</scope>
    <source>
        <strain evidence="5">MQZ13P-5</strain>
    </source>
</reference>
<sequence length="245" mass="25564">MRVLLDPRRPASPGSRLGAEALRELYRPPQRRWVRSNMVSTLDGSAVGADGRSGSVNTPADHRVFALLRDHADAVLVGAGTVRDEGYTRVRPTRHSPEPAALVAVTRSGRVPEGLRTPVEGRGEGLLVTCSAAGARALRAARSSLGDDAVLVCGDASVDLVVALDELAARGLRHVLLEGGPSLLGTALAAGVVDEMAMTIAPTVVGGDFPRIVAGPPLEAPDGVALRPHLLVEEAGTLLGLWRVR</sequence>
<evidence type="ECO:0000259" key="4">
    <source>
        <dbReference type="Pfam" id="PF01872"/>
    </source>
</evidence>
<keyword evidence="2" id="KW-0521">NADP</keyword>
<keyword evidence="3" id="KW-0560">Oxidoreductase</keyword>
<gene>
    <name evidence="5" type="ORF">JQN70_05135</name>
</gene>
<dbReference type="InterPro" id="IPR002734">
    <property type="entry name" value="RibDG_C"/>
</dbReference>
<protein>
    <submittedName>
        <fullName evidence="5">Dihydrofolate reductase family protein</fullName>
    </submittedName>
</protein>
<dbReference type="EMBL" id="JAFDVD010000006">
    <property type="protein sequence ID" value="MBM6399761.1"/>
    <property type="molecule type" value="Genomic_DNA"/>
</dbReference>
<dbReference type="Gene3D" id="3.40.430.10">
    <property type="entry name" value="Dihydrofolate Reductase, subunit A"/>
    <property type="match status" value="1"/>
</dbReference>
<dbReference type="InterPro" id="IPR050765">
    <property type="entry name" value="Riboflavin_Biosynth_HTPR"/>
</dbReference>
<dbReference type="InterPro" id="IPR024072">
    <property type="entry name" value="DHFR-like_dom_sf"/>
</dbReference>
<evidence type="ECO:0000313" key="6">
    <source>
        <dbReference type="Proteomes" id="UP001430172"/>
    </source>
</evidence>
<evidence type="ECO:0000256" key="2">
    <source>
        <dbReference type="ARBA" id="ARBA00022857"/>
    </source>
</evidence>
<keyword evidence="6" id="KW-1185">Reference proteome</keyword>
<dbReference type="Pfam" id="PF01872">
    <property type="entry name" value="RibD_C"/>
    <property type="match status" value="1"/>
</dbReference>